<dbReference type="PANTHER" id="PTHR44858">
    <property type="entry name" value="TETRATRICOPEPTIDE REPEAT PROTEIN 6"/>
    <property type="match status" value="1"/>
</dbReference>
<dbReference type="Pfam" id="PF00515">
    <property type="entry name" value="TPR_1"/>
    <property type="match status" value="1"/>
</dbReference>
<dbReference type="PROSITE" id="PS50005">
    <property type="entry name" value="TPR"/>
    <property type="match status" value="4"/>
</dbReference>
<dbReference type="RefSeq" id="WP_075757894.1">
    <property type="nucleotide sequence ID" value="NZ_CP146991.1"/>
</dbReference>
<dbReference type="PROSITE" id="PS50293">
    <property type="entry name" value="TPR_REGION"/>
    <property type="match status" value="4"/>
</dbReference>
<keyword evidence="2 3" id="KW-0802">TPR repeat</keyword>
<protein>
    <submittedName>
        <fullName evidence="6">TPR repeat-containing protein YrrB</fullName>
    </submittedName>
</protein>
<keyword evidence="5" id="KW-0732">Signal</keyword>
<name>A0ABM9W6I1_9FIRM</name>
<evidence type="ECO:0000256" key="5">
    <source>
        <dbReference type="SAM" id="SignalP"/>
    </source>
</evidence>
<reference evidence="6 7" key="1">
    <citation type="submission" date="2016-01" db="EMBL/GenBank/DDBJ databases">
        <authorList>
            <person name="Brown R."/>
        </authorList>
    </citation>
    <scope>NUCLEOTIDE SEQUENCE [LARGE SCALE GENOMIC DNA]</scope>
    <source>
        <strain evidence="6">Sporomusa sphaeroides DSM 2875</strain>
    </source>
</reference>
<evidence type="ECO:0000313" key="6">
    <source>
        <dbReference type="EMBL" id="CVK20758.1"/>
    </source>
</evidence>
<evidence type="ECO:0000313" key="7">
    <source>
        <dbReference type="Proteomes" id="UP000245702"/>
    </source>
</evidence>
<feature type="repeat" description="TPR" evidence="3">
    <location>
        <begin position="397"/>
        <end position="430"/>
    </location>
</feature>
<dbReference type="InterPro" id="IPR011990">
    <property type="entry name" value="TPR-like_helical_dom_sf"/>
</dbReference>
<feature type="coiled-coil region" evidence="4">
    <location>
        <begin position="147"/>
        <end position="174"/>
    </location>
</feature>
<keyword evidence="7" id="KW-1185">Reference proteome</keyword>
<keyword evidence="4" id="KW-0175">Coiled coil</keyword>
<feature type="repeat" description="TPR" evidence="3">
    <location>
        <begin position="363"/>
        <end position="396"/>
    </location>
</feature>
<dbReference type="Gene3D" id="1.25.40.10">
    <property type="entry name" value="Tetratricopeptide repeat domain"/>
    <property type="match status" value="4"/>
</dbReference>
<proteinExistence type="predicted"/>
<dbReference type="SUPFAM" id="SSF48452">
    <property type="entry name" value="TPR-like"/>
    <property type="match status" value="1"/>
</dbReference>
<feature type="repeat" description="TPR" evidence="3">
    <location>
        <begin position="260"/>
        <end position="293"/>
    </location>
</feature>
<dbReference type="PANTHER" id="PTHR44858:SF1">
    <property type="entry name" value="UDP-N-ACETYLGLUCOSAMINE--PEPTIDE N-ACETYLGLUCOSAMINYLTRANSFERASE SPINDLY-RELATED"/>
    <property type="match status" value="1"/>
</dbReference>
<evidence type="ECO:0000256" key="3">
    <source>
        <dbReference type="PROSITE-ProRule" id="PRU00339"/>
    </source>
</evidence>
<dbReference type="Pfam" id="PF13414">
    <property type="entry name" value="TPR_11"/>
    <property type="match status" value="2"/>
</dbReference>
<evidence type="ECO:0000256" key="1">
    <source>
        <dbReference type="ARBA" id="ARBA00022737"/>
    </source>
</evidence>
<feature type="signal peptide" evidence="5">
    <location>
        <begin position="1"/>
        <end position="33"/>
    </location>
</feature>
<evidence type="ECO:0000256" key="2">
    <source>
        <dbReference type="ARBA" id="ARBA00022803"/>
    </source>
</evidence>
<sequence>MKRHRQYWRNLASGIVAAFFLFLLMAAPLTAGAAGQRFTATGEYTMSDGETPLVAKERALMKAMHAVAEQAASYVADYCKTNNLVVTKDEVNILSRGVMKIITKQYDKPKVIKGTLCFRVTITAEYDSDEIHSLLNSMKDKETALLMKSLQANYDESQRELDALKEQLAKAQGAEVQTIKLRIAQNERNFTANQWFAQGCDLVKQKAYPEASRAFTEAIALNMLNPNFYYYRSLSYFLSHQYKQSIADSDKIISLCPEHALAYQQRGVTYLILGKYTLALADFDKVIELDPRNISAYSSRGDLYDAFLNQREKAKADYEKVIAVTPQSEKEYILHGNAYQALQQYENAIRDYDQALEINPRNVRAYCIRGNAYIALKQYNNAFSDYDKALAIDPRCISAYNARGHAYIELEQYEQAIAEFDHVIDIDPQNAAAYFCKGFAFYYLKRNQDAIDAFHRCIDYSHDQYWIDKCKGYIRHLGGTP</sequence>
<keyword evidence="1" id="KW-0677">Repeat</keyword>
<dbReference type="InterPro" id="IPR019734">
    <property type="entry name" value="TPR_rpt"/>
</dbReference>
<dbReference type="Pfam" id="PF13181">
    <property type="entry name" value="TPR_8"/>
    <property type="match status" value="1"/>
</dbReference>
<comment type="caution">
    <text evidence="6">The sequence shown here is derived from an EMBL/GenBank/DDBJ whole genome shotgun (WGS) entry which is preliminary data.</text>
</comment>
<organism evidence="6 7">
    <name type="scientific">Sporomusa sphaeroides DSM 2875</name>
    <dbReference type="NCBI Taxonomy" id="1337886"/>
    <lineage>
        <taxon>Bacteria</taxon>
        <taxon>Bacillati</taxon>
        <taxon>Bacillota</taxon>
        <taxon>Negativicutes</taxon>
        <taxon>Selenomonadales</taxon>
        <taxon>Sporomusaceae</taxon>
        <taxon>Sporomusa</taxon>
    </lineage>
</organism>
<dbReference type="InterPro" id="IPR050498">
    <property type="entry name" value="Ycf3"/>
</dbReference>
<gene>
    <name evidence="6" type="primary">yrrB_2</name>
    <name evidence="6" type="ORF">SSPH_03426</name>
</gene>
<dbReference type="EMBL" id="FCOW01000023">
    <property type="protein sequence ID" value="CVK20758.1"/>
    <property type="molecule type" value="Genomic_DNA"/>
</dbReference>
<accession>A0ABM9W6I1</accession>
<feature type="repeat" description="TPR" evidence="3">
    <location>
        <begin position="329"/>
        <end position="362"/>
    </location>
</feature>
<dbReference type="SMART" id="SM00028">
    <property type="entry name" value="TPR"/>
    <property type="match status" value="8"/>
</dbReference>
<evidence type="ECO:0000256" key="4">
    <source>
        <dbReference type="SAM" id="Coils"/>
    </source>
</evidence>
<dbReference type="Proteomes" id="UP000245702">
    <property type="component" value="Unassembled WGS sequence"/>
</dbReference>
<feature type="chain" id="PRO_5045704341" evidence="5">
    <location>
        <begin position="34"/>
        <end position="481"/>
    </location>
</feature>